<protein>
    <recommendedName>
        <fullName evidence="2">DUF6604 domain-containing protein</fullName>
    </recommendedName>
</protein>
<dbReference type="PANTHER" id="PTHR38795:SF1">
    <property type="entry name" value="DUF6604 DOMAIN-CONTAINING PROTEIN"/>
    <property type="match status" value="1"/>
</dbReference>
<dbReference type="PANTHER" id="PTHR38795">
    <property type="entry name" value="DUF6604 DOMAIN-CONTAINING PROTEIN"/>
    <property type="match status" value="1"/>
</dbReference>
<organism evidence="3 4">
    <name type="scientific">Ascosphaera apis ARSEF 7405</name>
    <dbReference type="NCBI Taxonomy" id="392613"/>
    <lineage>
        <taxon>Eukaryota</taxon>
        <taxon>Fungi</taxon>
        <taxon>Dikarya</taxon>
        <taxon>Ascomycota</taxon>
        <taxon>Pezizomycotina</taxon>
        <taxon>Eurotiomycetes</taxon>
        <taxon>Eurotiomycetidae</taxon>
        <taxon>Onygenales</taxon>
        <taxon>Ascosphaeraceae</taxon>
        <taxon>Ascosphaera</taxon>
    </lineage>
</organism>
<feature type="compositionally biased region" description="Polar residues" evidence="1">
    <location>
        <begin position="90"/>
        <end position="116"/>
    </location>
</feature>
<sequence length="894" mass="101955">MTLNPLLTSSYLQYKLDTDNVASWLARTAKRCGYAADLLKVKPMPARASETQFRPTQQSTSQQPQPTVKVGGGRLKGKARKIAKARGASVSATKATGSDDSTQPFAPTHTNSSLPRETQADNGPITPTTTYTIGVKDFINLSEFIAAHNEKREIHIPASVASSLKRAIEVRKSYTTQLSDVLRQQNREENKGSRKRHNYFVGVLEHVRDVLKPLMPQSFFATSKTDDSETLSNQFENLKMYEPSEQFLNAPDVSIPLAADTQPAERYEADTSDLMEACVAFELILTDLTNMRNTIIETWHMYKSRVIDLTSAALTTNTAVDIARRMVEDVMPILEPHGGCEKMMHIIHMCQCVVAGEDPFFIEQPGDYFNIRMYKAAESMFWPVYRLLEGFCAIAFGSRNVLQAKPNHFGVYNPHANRDRMSDRAKANEDRALLMNVLSEFSFLSKFTKPMMWEDEITAGLRETLCNTNQIPLWLTFALQLHMDINHILRAETSRAYDDLVEAATKMKESITMTLKYHESQRPDGWPNDEAFNMVLERIEFVIGPDQLYSVKQKLNLPNGPGLRFEWLKMHPLFAGCYLFHLKCIFQELGLHFANAWGSIMYSGHLYAAIHQFNRSVKWDDMDLVLMLHRDGFFVGERPKTIDDFLKRYALSMGISASEFARGKRPNQRNKPELSKRGPRTLKPRAPVSFMFRSRYCEQNGRKELSVKELRAILLKGMWEVHEEETKEMNEEATKLGGEGADSCIFAPNEDDPSTTQERLKQCTLPELLAALRNSVMAEFVEFTFDYLTMHKMSWITLATIHKVMRSEFIKNFGPQYIENETQIPIIVGYIFTHGAAAERLNKLSGLESNVQCAESNLFQIAEICLQSLLEREDYRRQTIYHLGVEVVLQEEYD</sequence>
<feature type="region of interest" description="Disordered" evidence="1">
    <location>
        <begin position="47"/>
        <end position="125"/>
    </location>
</feature>
<keyword evidence="4" id="KW-1185">Reference proteome</keyword>
<feature type="domain" description="DUF6604" evidence="2">
    <location>
        <begin position="13"/>
        <end position="332"/>
    </location>
</feature>
<dbReference type="EMBL" id="AZGZ01000013">
    <property type="protein sequence ID" value="KZZ91662.1"/>
    <property type="molecule type" value="Genomic_DNA"/>
</dbReference>
<feature type="compositionally biased region" description="Basic residues" evidence="1">
    <location>
        <begin position="75"/>
        <end position="84"/>
    </location>
</feature>
<evidence type="ECO:0000259" key="2">
    <source>
        <dbReference type="Pfam" id="PF20253"/>
    </source>
</evidence>
<dbReference type="AlphaFoldDB" id="A0A167YR93"/>
<gene>
    <name evidence="3" type="ORF">AAP_03368</name>
</gene>
<name>A0A167YR93_9EURO</name>
<dbReference type="Pfam" id="PF20253">
    <property type="entry name" value="DUF6604"/>
    <property type="match status" value="1"/>
</dbReference>
<accession>A0A167YR93</accession>
<dbReference type="Proteomes" id="UP000242877">
    <property type="component" value="Unassembled WGS sequence"/>
</dbReference>
<feature type="compositionally biased region" description="Low complexity" evidence="1">
    <location>
        <begin position="55"/>
        <end position="69"/>
    </location>
</feature>
<reference evidence="3 4" key="1">
    <citation type="journal article" date="2016" name="Genome Biol. Evol.">
        <title>Divergent and convergent evolution of fungal pathogenicity.</title>
        <authorList>
            <person name="Shang Y."/>
            <person name="Xiao G."/>
            <person name="Zheng P."/>
            <person name="Cen K."/>
            <person name="Zhan S."/>
            <person name="Wang C."/>
        </authorList>
    </citation>
    <scope>NUCLEOTIDE SEQUENCE [LARGE SCALE GENOMIC DNA]</scope>
    <source>
        <strain evidence="3 4">ARSEF 7405</strain>
    </source>
</reference>
<dbReference type="VEuPathDB" id="FungiDB:AAP_03368"/>
<dbReference type="InterPro" id="IPR046539">
    <property type="entry name" value="DUF6604"/>
</dbReference>
<evidence type="ECO:0000313" key="4">
    <source>
        <dbReference type="Proteomes" id="UP000242877"/>
    </source>
</evidence>
<dbReference type="OrthoDB" id="5238236at2759"/>
<feature type="region of interest" description="Disordered" evidence="1">
    <location>
        <begin position="661"/>
        <end position="682"/>
    </location>
</feature>
<proteinExistence type="predicted"/>
<comment type="caution">
    <text evidence="3">The sequence shown here is derived from an EMBL/GenBank/DDBJ whole genome shotgun (WGS) entry which is preliminary data.</text>
</comment>
<evidence type="ECO:0000313" key="3">
    <source>
        <dbReference type="EMBL" id="KZZ91662.1"/>
    </source>
</evidence>
<evidence type="ECO:0000256" key="1">
    <source>
        <dbReference type="SAM" id="MobiDB-lite"/>
    </source>
</evidence>